<name>A0ABR0M6X2_9PEZI</name>
<accession>A0ABR0M6X2</accession>
<sequence>MLGIPSSPPPNLTQPQSLEHLLQTLNMISLQARTLANSPDKTAADIGAMQLPLLEGLKVYLETTRLLQADTSTMEKASNETEVTPLWARRLEARMEQLEKREDTRNDNPYNHNSTMADITSRNTPAGATFDLRGSRGLRPAAARAAPQYMERLKPVSKQTRQIRVTIDEADKDSMGSTMGAIIRARINEAVPATGVVAVNKNGTNGFMVVTKTREGCVLLGEDKEWAGKTFPTAKARRTTFPVLVHRIRVADVGEKGDETRRAFLRDIQTADQETMPGLTIDNVFWLARSNAAQKQYSSLVLAVTTPEDANNIMDNGIILGSWSRYDCPKLVELYKKAAVAAQARPTRYATATHPQAANSPFVFLSQGPSYGSCDTEPGPKRGPGRPRGSKNGGTNMAFTTGSFGAGTRIAVAPPKEGADIQAFFPTQNPMKRARLDSNPTSSALPALSNRFTILRGDLQEDCMDLRDNSSSQAPLSTPASSLGGVLTYPRTIEVDMTTAECIPQSQ</sequence>
<feature type="region of interest" description="Disordered" evidence="1">
    <location>
        <begin position="369"/>
        <end position="396"/>
    </location>
</feature>
<gene>
    <name evidence="2" type="ORF">LTR16_003651</name>
</gene>
<reference evidence="2 3" key="1">
    <citation type="submission" date="2023-08" db="EMBL/GenBank/DDBJ databases">
        <title>Black Yeasts Isolated from many extreme environments.</title>
        <authorList>
            <person name="Coleine C."/>
            <person name="Stajich J.E."/>
            <person name="Selbmann L."/>
        </authorList>
    </citation>
    <scope>NUCLEOTIDE SEQUENCE [LARGE SCALE GENOMIC DNA]</scope>
    <source>
        <strain evidence="2 3">CCFEE 536</strain>
    </source>
</reference>
<proteinExistence type="predicted"/>
<organism evidence="2 3">
    <name type="scientific">Cryomyces antarcticus</name>
    <dbReference type="NCBI Taxonomy" id="329879"/>
    <lineage>
        <taxon>Eukaryota</taxon>
        <taxon>Fungi</taxon>
        <taxon>Dikarya</taxon>
        <taxon>Ascomycota</taxon>
        <taxon>Pezizomycotina</taxon>
        <taxon>Dothideomycetes</taxon>
        <taxon>Dothideomycetes incertae sedis</taxon>
        <taxon>Cryomyces</taxon>
    </lineage>
</organism>
<evidence type="ECO:0000256" key="1">
    <source>
        <dbReference type="SAM" id="MobiDB-lite"/>
    </source>
</evidence>
<feature type="compositionally biased region" description="Polar residues" evidence="1">
    <location>
        <begin position="107"/>
        <end position="126"/>
    </location>
</feature>
<dbReference type="EMBL" id="JAVRRA010000405">
    <property type="protein sequence ID" value="KAK5287797.1"/>
    <property type="molecule type" value="Genomic_DNA"/>
</dbReference>
<protein>
    <submittedName>
        <fullName evidence="2">Uncharacterized protein</fullName>
    </submittedName>
</protein>
<keyword evidence="3" id="KW-1185">Reference proteome</keyword>
<feature type="region of interest" description="Disordered" evidence="1">
    <location>
        <begin position="100"/>
        <end position="133"/>
    </location>
</feature>
<dbReference type="Proteomes" id="UP001357485">
    <property type="component" value="Unassembled WGS sequence"/>
</dbReference>
<evidence type="ECO:0000313" key="2">
    <source>
        <dbReference type="EMBL" id="KAK5287797.1"/>
    </source>
</evidence>
<evidence type="ECO:0000313" key="3">
    <source>
        <dbReference type="Proteomes" id="UP001357485"/>
    </source>
</evidence>
<comment type="caution">
    <text evidence="2">The sequence shown here is derived from an EMBL/GenBank/DDBJ whole genome shotgun (WGS) entry which is preliminary data.</text>
</comment>